<evidence type="ECO:0000256" key="1">
    <source>
        <dbReference type="ARBA" id="ARBA00022448"/>
    </source>
</evidence>
<keyword evidence="6 8" id="KW-1133">Transmembrane helix</keyword>
<comment type="subunit">
    <text evidence="6">The complex is composed of six subunits: RnfA, RnfB, RnfC, RnfD, RnfE and RnfG.</text>
</comment>
<dbReference type="PIRSF" id="PIRSF006091">
    <property type="entry name" value="E_trnsport_RnfG"/>
    <property type="match status" value="1"/>
</dbReference>
<dbReference type="NCBIfam" id="TIGR01947">
    <property type="entry name" value="rnfG"/>
    <property type="match status" value="1"/>
</dbReference>
<name>A0A0D5LTT4_MAREN</name>
<evidence type="ECO:0000256" key="5">
    <source>
        <dbReference type="ARBA" id="ARBA00022982"/>
    </source>
</evidence>
<keyword evidence="1 6" id="KW-0813">Transport</keyword>
<evidence type="ECO:0000256" key="4">
    <source>
        <dbReference type="ARBA" id="ARBA00022643"/>
    </source>
</evidence>
<dbReference type="InterPro" id="IPR007329">
    <property type="entry name" value="FMN-bd"/>
</dbReference>
<feature type="compositionally biased region" description="Basic and acidic residues" evidence="7">
    <location>
        <begin position="16"/>
        <end position="30"/>
    </location>
</feature>
<accession>A0A0D5LTT4</accession>
<dbReference type="SMART" id="SM00900">
    <property type="entry name" value="FMN_bind"/>
    <property type="match status" value="1"/>
</dbReference>
<comment type="similarity">
    <text evidence="6">Belongs to the RnfG family.</text>
</comment>
<proteinExistence type="inferred from homology"/>
<evidence type="ECO:0000256" key="8">
    <source>
        <dbReference type="SAM" id="Phobius"/>
    </source>
</evidence>
<evidence type="ECO:0000256" key="7">
    <source>
        <dbReference type="SAM" id="MobiDB-lite"/>
    </source>
</evidence>
<feature type="domain" description="FMN-binding" evidence="9">
    <location>
        <begin position="127"/>
        <end position="219"/>
    </location>
</feature>
<keyword evidence="2 6" id="KW-0597">Phosphoprotein</keyword>
<evidence type="ECO:0000259" key="9">
    <source>
        <dbReference type="SMART" id="SM00900"/>
    </source>
</evidence>
<comment type="cofactor">
    <cofactor evidence="6">
        <name>FMN</name>
        <dbReference type="ChEBI" id="CHEBI:58210"/>
    </cofactor>
</comment>
<dbReference type="PATRIC" id="fig|1486262.3.peg.3247"/>
<dbReference type="OrthoDB" id="9784165at2"/>
<feature type="transmembrane region" description="Helical" evidence="8">
    <location>
        <begin position="37"/>
        <end position="60"/>
    </location>
</feature>
<dbReference type="PANTHER" id="PTHR36118">
    <property type="entry name" value="ION-TRANSLOCATING OXIDOREDUCTASE COMPLEX SUBUNIT G"/>
    <property type="match status" value="1"/>
</dbReference>
<keyword evidence="6" id="KW-1278">Translocase</keyword>
<organism evidence="10 11">
    <name type="scientific">Martelella endophytica</name>
    <dbReference type="NCBI Taxonomy" id="1486262"/>
    <lineage>
        <taxon>Bacteria</taxon>
        <taxon>Pseudomonadati</taxon>
        <taxon>Pseudomonadota</taxon>
        <taxon>Alphaproteobacteria</taxon>
        <taxon>Hyphomicrobiales</taxon>
        <taxon>Aurantimonadaceae</taxon>
        <taxon>Martelella</taxon>
    </lineage>
</organism>
<dbReference type="HOGENOM" id="CLU_077882_1_0_5"/>
<dbReference type="EC" id="7.-.-.-" evidence="6"/>
<comment type="function">
    <text evidence="6">Part of a membrane-bound complex that couples electron transfer with translocation of ions across the membrane.</text>
</comment>
<dbReference type="GO" id="GO:0009055">
    <property type="term" value="F:electron transfer activity"/>
    <property type="evidence" value="ECO:0007669"/>
    <property type="project" value="InterPro"/>
</dbReference>
<keyword evidence="6 8" id="KW-0472">Membrane</keyword>
<dbReference type="NCBIfam" id="NF002519">
    <property type="entry name" value="PRK01908.1"/>
    <property type="match status" value="1"/>
</dbReference>
<dbReference type="GO" id="GO:0022900">
    <property type="term" value="P:electron transport chain"/>
    <property type="evidence" value="ECO:0007669"/>
    <property type="project" value="UniProtKB-UniRule"/>
</dbReference>
<dbReference type="HAMAP" id="MF_00479">
    <property type="entry name" value="RsxG_RnfG"/>
    <property type="match status" value="1"/>
</dbReference>
<keyword evidence="6" id="KW-1003">Cell membrane</keyword>
<dbReference type="EMBL" id="CP010803">
    <property type="protein sequence ID" value="AJY46788.1"/>
    <property type="molecule type" value="Genomic_DNA"/>
</dbReference>
<dbReference type="STRING" id="1486262.TM49_15715"/>
<dbReference type="InterPro" id="IPR010209">
    <property type="entry name" value="Ion_transpt_RnfG/RsxG"/>
</dbReference>
<evidence type="ECO:0000256" key="6">
    <source>
        <dbReference type="HAMAP-Rule" id="MF_00479"/>
    </source>
</evidence>
<dbReference type="KEGG" id="mey:TM49_15715"/>
<comment type="subcellular location">
    <subcellularLocation>
        <location evidence="6">Cell inner membrane</location>
        <topology evidence="6">Single-pass membrane protein</topology>
    </subcellularLocation>
</comment>
<protein>
    <recommendedName>
        <fullName evidence="6">Ion-translocating oxidoreductase complex subunit G</fullName>
        <ecNumber evidence="6">7.-.-.-</ecNumber>
    </recommendedName>
    <alternativeName>
        <fullName evidence="6">Rnf electron transport complex subunit G</fullName>
    </alternativeName>
</protein>
<evidence type="ECO:0000256" key="2">
    <source>
        <dbReference type="ARBA" id="ARBA00022553"/>
    </source>
</evidence>
<keyword evidence="6 8" id="KW-0812">Transmembrane</keyword>
<dbReference type="Pfam" id="PF04205">
    <property type="entry name" value="FMN_bind"/>
    <property type="match status" value="1"/>
</dbReference>
<sequence length="235" mass="25230">MSKTESTSRRLLKNPFKRESEASQRAERQPRKARSPWYLAGLLGAFSVVGAALLGSGFAATEEAVQNRQREDLLSSLSLVIPPAMHDNDIVADSFVLALGDGRTLTVYPAREKAVIQAVAYEVTGQGYGGAIRILMGIGADGTILGVRVLQHAETPGLGDRVEAAKSDWIEAFSGTSLTNVSASGWAVRKDGGRFDQFSGATITPRAVVKAVHEGLEFFQIHRDALTAMPMENQS</sequence>
<reference evidence="10 11" key="1">
    <citation type="journal article" date="2015" name="Genome Announc.">
        <title>Complete genome sequence of Martelella endophytica YC6887, which has antifungal activity associated with a halophyte.</title>
        <authorList>
            <person name="Khan A."/>
            <person name="Khan H."/>
            <person name="Chung E.J."/>
            <person name="Hossain M.T."/>
            <person name="Chung Y.R."/>
        </authorList>
    </citation>
    <scope>NUCLEOTIDE SEQUENCE [LARGE SCALE GENOMIC DNA]</scope>
    <source>
        <strain evidence="10">YC6887</strain>
    </source>
</reference>
<dbReference type="AlphaFoldDB" id="A0A0D5LTT4"/>
<dbReference type="RefSeq" id="WP_045682646.1">
    <property type="nucleotide sequence ID" value="NZ_CP010803.1"/>
</dbReference>
<keyword evidence="11" id="KW-1185">Reference proteome</keyword>
<dbReference type="GO" id="GO:0010181">
    <property type="term" value="F:FMN binding"/>
    <property type="evidence" value="ECO:0007669"/>
    <property type="project" value="InterPro"/>
</dbReference>
<gene>
    <name evidence="6" type="primary">rnfG</name>
    <name evidence="10" type="ORF">TM49_15715</name>
</gene>
<dbReference type="Proteomes" id="UP000032611">
    <property type="component" value="Chromosome"/>
</dbReference>
<dbReference type="PANTHER" id="PTHR36118:SF1">
    <property type="entry name" value="ION-TRANSLOCATING OXIDOREDUCTASE COMPLEX SUBUNIT G"/>
    <property type="match status" value="1"/>
</dbReference>
<evidence type="ECO:0000256" key="3">
    <source>
        <dbReference type="ARBA" id="ARBA00022630"/>
    </source>
</evidence>
<evidence type="ECO:0000313" key="10">
    <source>
        <dbReference type="EMBL" id="AJY46788.1"/>
    </source>
</evidence>
<keyword evidence="5 6" id="KW-0249">Electron transport</keyword>
<keyword evidence="3 6" id="KW-0285">Flavoprotein</keyword>
<feature type="region of interest" description="Disordered" evidence="7">
    <location>
        <begin position="1"/>
        <end position="30"/>
    </location>
</feature>
<dbReference type="GO" id="GO:0005886">
    <property type="term" value="C:plasma membrane"/>
    <property type="evidence" value="ECO:0007669"/>
    <property type="project" value="UniProtKB-SubCell"/>
</dbReference>
<feature type="modified residue" description="FMN phosphoryl threonine" evidence="6">
    <location>
        <position position="202"/>
    </location>
</feature>
<keyword evidence="6" id="KW-0997">Cell inner membrane</keyword>
<evidence type="ECO:0000313" key="11">
    <source>
        <dbReference type="Proteomes" id="UP000032611"/>
    </source>
</evidence>
<keyword evidence="4 6" id="KW-0288">FMN</keyword>